<proteinExistence type="predicted"/>
<dbReference type="Proteomes" id="UP001193081">
    <property type="component" value="Unassembled WGS sequence"/>
</dbReference>
<dbReference type="RefSeq" id="WP_135478478.1">
    <property type="nucleotide sequence ID" value="NZ_SIJK02000020.1"/>
</dbReference>
<comment type="caution">
    <text evidence="2">The sequence shown here is derived from an EMBL/GenBank/DDBJ whole genome shotgun (WGS) entry which is preliminary data.</text>
</comment>
<dbReference type="EMBL" id="SIJK02000020">
    <property type="protein sequence ID" value="MBP1466481.1"/>
    <property type="molecule type" value="Genomic_DNA"/>
</dbReference>
<evidence type="ECO:0008006" key="4">
    <source>
        <dbReference type="Google" id="ProtNLM"/>
    </source>
</evidence>
<keyword evidence="1" id="KW-0175">Coiled coil</keyword>
<protein>
    <recommendedName>
        <fullName evidence="4">Chromosome partition protein Smc</fullName>
    </recommendedName>
</protein>
<keyword evidence="3" id="KW-1185">Reference proteome</keyword>
<evidence type="ECO:0000313" key="3">
    <source>
        <dbReference type="Proteomes" id="UP001193081"/>
    </source>
</evidence>
<gene>
    <name evidence="2" type="ORF">EYB53_012270</name>
</gene>
<name>A0ABS4DAL7_9CHLR</name>
<evidence type="ECO:0000256" key="1">
    <source>
        <dbReference type="SAM" id="Coils"/>
    </source>
</evidence>
<accession>A0ABS4DAL7</accession>
<evidence type="ECO:0000313" key="2">
    <source>
        <dbReference type="EMBL" id="MBP1466481.1"/>
    </source>
</evidence>
<organism evidence="2 3">
    <name type="scientific">Candidatus Chloroploca mongolica</name>
    <dbReference type="NCBI Taxonomy" id="2528176"/>
    <lineage>
        <taxon>Bacteria</taxon>
        <taxon>Bacillati</taxon>
        <taxon>Chloroflexota</taxon>
        <taxon>Chloroflexia</taxon>
        <taxon>Chloroflexales</taxon>
        <taxon>Chloroflexineae</taxon>
        <taxon>Oscillochloridaceae</taxon>
        <taxon>Candidatus Chloroploca</taxon>
    </lineage>
</organism>
<sequence length="308" mass="34709">MVPSYHATLTQLLTDASVAEWQLAPQVLHQAFAWCAMLTTSSDMNDADTALDFLISLKQALQQGDTCLDNVGTLIERADPGQALKRALEQRHKDLAAGSDQLNELNKTISKLRSAEAELNKQNLDRKRLEADKVKLSKRLKELDRLSKLAQHVEELRKQLAIAERNRSATECNAEDLEAQLAKQTEQFLTLAPNQLEYVQEQVRSLLQKAEQCHSDLQQNYRAWQEVAARYADLEAAFQQHVEVLRLYQQADRMVAEALGTQPDVHSAEELLQRVGHFLEEADAILAKVLEAQARAEEVQRFYVVGGA</sequence>
<reference evidence="2 3" key="1">
    <citation type="submission" date="2021-03" db="EMBL/GenBank/DDBJ databases">
        <authorList>
            <person name="Grouzdev D.S."/>
        </authorList>
    </citation>
    <scope>NUCLEOTIDE SEQUENCE [LARGE SCALE GENOMIC DNA]</scope>
    <source>
        <strain evidence="2 3">M50-1</strain>
    </source>
</reference>
<feature type="coiled-coil region" evidence="1">
    <location>
        <begin position="95"/>
        <end position="227"/>
    </location>
</feature>